<protein>
    <submittedName>
        <fullName evidence="1">Uncharacterized protein</fullName>
    </submittedName>
</protein>
<proteinExistence type="predicted"/>
<name>A0ABY9ESX4_9PSED</name>
<reference evidence="1 2" key="1">
    <citation type="submission" date="2023-02" db="EMBL/GenBank/DDBJ databases">
        <title>Evolution of Hrp T3SS in non-pathogenic Pseudomonas fluorescens.</title>
        <authorList>
            <person name="Liao K."/>
            <person name="Wei H."/>
            <person name="Gu Y."/>
        </authorList>
    </citation>
    <scope>NUCLEOTIDE SEQUENCE [LARGE SCALE GENOMIC DNA]</scope>
    <source>
        <strain evidence="1 2">FP1935</strain>
    </source>
</reference>
<gene>
    <name evidence="1" type="ORF">PSH97_21690</name>
</gene>
<dbReference type="Proteomes" id="UP001239418">
    <property type="component" value="Chromosome"/>
</dbReference>
<evidence type="ECO:0000313" key="2">
    <source>
        <dbReference type="Proteomes" id="UP001239418"/>
    </source>
</evidence>
<dbReference type="EMBL" id="CP117454">
    <property type="protein sequence ID" value="WLG83689.1"/>
    <property type="molecule type" value="Genomic_DNA"/>
</dbReference>
<sequence>MFITHKPAEIFLGAYLGDDATQYWQYVEQTTHCPWFYVKVGRRQGSEALTRMVLIPSISALEQLLNEQGADIWLLDVQLVSPAYLNGGDGWKMEKLLEMRETVDDIREAAYVYSLEGGHFYTEALGACRSDLKSPRIIFSVTPASR</sequence>
<evidence type="ECO:0000313" key="1">
    <source>
        <dbReference type="EMBL" id="WLG83689.1"/>
    </source>
</evidence>
<organism evidence="1 2">
    <name type="scientific">Pseudomonas cucumis</name>
    <dbReference type="NCBI Taxonomy" id="2954082"/>
    <lineage>
        <taxon>Bacteria</taxon>
        <taxon>Pseudomonadati</taxon>
        <taxon>Pseudomonadota</taxon>
        <taxon>Gammaproteobacteria</taxon>
        <taxon>Pseudomonadales</taxon>
        <taxon>Pseudomonadaceae</taxon>
        <taxon>Pseudomonas</taxon>
    </lineage>
</organism>
<keyword evidence="2" id="KW-1185">Reference proteome</keyword>
<dbReference type="RefSeq" id="WP_305446639.1">
    <property type="nucleotide sequence ID" value="NZ_CP117454.1"/>
</dbReference>
<accession>A0ABY9ESX4</accession>